<dbReference type="GO" id="GO:0005886">
    <property type="term" value="C:plasma membrane"/>
    <property type="evidence" value="ECO:0007669"/>
    <property type="project" value="UniProtKB-SubCell"/>
</dbReference>
<evidence type="ECO:0000313" key="9">
    <source>
        <dbReference type="EMBL" id="GAP19326.1"/>
    </source>
</evidence>
<dbReference type="EMBL" id="LGCM01000038">
    <property type="protein sequence ID" value="KPL80902.1"/>
    <property type="molecule type" value="Genomic_DNA"/>
</dbReference>
<comment type="similarity">
    <text evidence="7">Belongs to the binding-protein-dependent transport system permease family.</text>
</comment>
<feature type="domain" description="ABC transmembrane type-1" evidence="8">
    <location>
        <begin position="118"/>
        <end position="321"/>
    </location>
</feature>
<evidence type="ECO:0000256" key="2">
    <source>
        <dbReference type="ARBA" id="ARBA00022448"/>
    </source>
</evidence>
<dbReference type="SUPFAM" id="SSF161098">
    <property type="entry name" value="MetI-like"/>
    <property type="match status" value="1"/>
</dbReference>
<dbReference type="Pfam" id="PF19300">
    <property type="entry name" value="BPD_transp_1_N"/>
    <property type="match status" value="1"/>
</dbReference>
<dbReference type="Pfam" id="PF00528">
    <property type="entry name" value="BPD_transp_1"/>
    <property type="match status" value="1"/>
</dbReference>
<feature type="transmembrane region" description="Helical" evidence="7">
    <location>
        <begin position="124"/>
        <end position="145"/>
    </location>
</feature>
<evidence type="ECO:0000259" key="8">
    <source>
        <dbReference type="PROSITE" id="PS50928"/>
    </source>
</evidence>
<dbReference type="CDD" id="cd06261">
    <property type="entry name" value="TM_PBP2"/>
    <property type="match status" value="1"/>
</dbReference>
<evidence type="ECO:0000256" key="7">
    <source>
        <dbReference type="RuleBase" id="RU363032"/>
    </source>
</evidence>
<reference evidence="10 11" key="2">
    <citation type="submission" date="2015-07" db="EMBL/GenBank/DDBJ databases">
        <title>Genome sequence of Levilinea saccharolytica DSM 16555.</title>
        <authorList>
            <person name="Hemp J."/>
            <person name="Ward L.M."/>
            <person name="Pace L.A."/>
            <person name="Fischer W.W."/>
        </authorList>
    </citation>
    <scope>NUCLEOTIDE SEQUENCE [LARGE SCALE GENOMIC DNA]</scope>
    <source>
        <strain evidence="10 11">KIBI-1</strain>
    </source>
</reference>
<evidence type="ECO:0000256" key="3">
    <source>
        <dbReference type="ARBA" id="ARBA00022475"/>
    </source>
</evidence>
<comment type="subcellular location">
    <subcellularLocation>
        <location evidence="1 7">Cell membrane</location>
        <topology evidence="1 7">Multi-pass membrane protein</topology>
    </subcellularLocation>
</comment>
<dbReference type="EMBL" id="DF967975">
    <property type="protein sequence ID" value="GAP19326.1"/>
    <property type="molecule type" value="Genomic_DNA"/>
</dbReference>
<dbReference type="STRING" id="229921.ADN01_10420"/>
<keyword evidence="11" id="KW-1185">Reference proteome</keyword>
<keyword evidence="3" id="KW-1003">Cell membrane</keyword>
<dbReference type="InterPro" id="IPR045621">
    <property type="entry name" value="BPD_transp_1_N"/>
</dbReference>
<evidence type="ECO:0000313" key="10">
    <source>
        <dbReference type="EMBL" id="KPL80902.1"/>
    </source>
</evidence>
<protein>
    <submittedName>
        <fullName evidence="9">ABC-type dipeptide/oligopeptide/nickel transport system, permease component</fullName>
    </submittedName>
</protein>
<reference evidence="9" key="1">
    <citation type="journal article" date="2015" name="Genome Announc.">
        <title>Draft Genome Sequences of Anaerolinea thermolimosa IMO-1, Bellilinea caldifistulae GOMI-1, Leptolinea tardivitalis YMTK-2, Levilinea saccharolytica KIBI-1, Longilinea arvoryzae KOME-1, Previously Described as Members of the Class Anaerolineae (Chloroflexi).</title>
        <authorList>
            <person name="Matsuura N."/>
            <person name="Tourlousse M.D."/>
            <person name="Ohashi A."/>
            <person name="Hugenholtz P."/>
            <person name="Sekiguchi Y."/>
        </authorList>
    </citation>
    <scope>NUCLEOTIDE SEQUENCE</scope>
    <source>
        <strain evidence="9">KIBI-1</strain>
    </source>
</reference>
<dbReference type="InterPro" id="IPR000515">
    <property type="entry name" value="MetI-like"/>
</dbReference>
<gene>
    <name evidence="10" type="ORF">ADN01_10420</name>
    <name evidence="9" type="ORF">LSAC_03228</name>
</gene>
<accession>A0A0M9U334</accession>
<feature type="transmembrane region" description="Helical" evidence="7">
    <location>
        <begin position="253"/>
        <end position="274"/>
    </location>
</feature>
<keyword evidence="2 7" id="KW-0813">Transport</keyword>
<feature type="transmembrane region" description="Helical" evidence="7">
    <location>
        <begin position="9"/>
        <end position="30"/>
    </location>
</feature>
<name>A0A0M9U334_9CHLR</name>
<organism evidence="9">
    <name type="scientific">Levilinea saccharolytica</name>
    <dbReference type="NCBI Taxonomy" id="229921"/>
    <lineage>
        <taxon>Bacteria</taxon>
        <taxon>Bacillati</taxon>
        <taxon>Chloroflexota</taxon>
        <taxon>Anaerolineae</taxon>
        <taxon>Anaerolineales</taxon>
        <taxon>Anaerolineaceae</taxon>
        <taxon>Levilinea</taxon>
    </lineage>
</organism>
<feature type="transmembrane region" description="Helical" evidence="7">
    <location>
        <begin position="198"/>
        <end position="217"/>
    </location>
</feature>
<proteinExistence type="inferred from homology"/>
<keyword evidence="5 7" id="KW-1133">Transmembrane helix</keyword>
<evidence type="ECO:0000256" key="5">
    <source>
        <dbReference type="ARBA" id="ARBA00022989"/>
    </source>
</evidence>
<dbReference type="PROSITE" id="PS50928">
    <property type="entry name" value="ABC_TM1"/>
    <property type="match status" value="1"/>
</dbReference>
<dbReference type="Gene3D" id="1.10.3720.10">
    <property type="entry name" value="MetI-like"/>
    <property type="match status" value="1"/>
</dbReference>
<dbReference type="AlphaFoldDB" id="A0A0M9U334"/>
<dbReference type="RefSeq" id="WP_062419613.1">
    <property type="nucleotide sequence ID" value="NZ_BBXZ01000172.1"/>
</dbReference>
<dbReference type="PANTHER" id="PTHR30465">
    <property type="entry name" value="INNER MEMBRANE ABC TRANSPORTER"/>
    <property type="match status" value="1"/>
</dbReference>
<keyword evidence="4 7" id="KW-0812">Transmembrane</keyword>
<evidence type="ECO:0000256" key="6">
    <source>
        <dbReference type="ARBA" id="ARBA00023136"/>
    </source>
</evidence>
<dbReference type="InterPro" id="IPR035906">
    <property type="entry name" value="MetI-like_sf"/>
</dbReference>
<dbReference type="OrthoDB" id="9772184at2"/>
<evidence type="ECO:0000256" key="4">
    <source>
        <dbReference type="ARBA" id="ARBA00022692"/>
    </source>
</evidence>
<feature type="transmembrane region" description="Helical" evidence="7">
    <location>
        <begin position="157"/>
        <end position="178"/>
    </location>
</feature>
<sequence>MGRFVVRRLLWLIPVILVVSGITFILMHSAPGGPWDRDLSARQVDPNTQRLLNEYYGLDKPLWRQFVAYIIGDYNKDGSFKCGLVCGNLGPSYRQRGLTIQQILFMPPEGKNFFYSRFGYSIRLGVYAMLFAVILGVPAGIISALKQNTWADYISLFIVTIGISVPNFVIAIFLIIIFASWLHVVSIVPRSWDQVDVWILPAIILGFGTMARTARLTRASMLEVMRMDYVRTARAKGMAERLVIFRHMLKNSLIPVVTMLGPSLAALVTGSFIIETMFGFPGMGRAYVTAIGQRDYSMIMGTTLIYAVLVALANLSVDLTYVLLDPRIRLD</sequence>
<dbReference type="GO" id="GO:0055085">
    <property type="term" value="P:transmembrane transport"/>
    <property type="evidence" value="ECO:0007669"/>
    <property type="project" value="InterPro"/>
</dbReference>
<keyword evidence="6 7" id="KW-0472">Membrane</keyword>
<feature type="transmembrane region" description="Helical" evidence="7">
    <location>
        <begin position="304"/>
        <end position="324"/>
    </location>
</feature>
<evidence type="ECO:0000256" key="1">
    <source>
        <dbReference type="ARBA" id="ARBA00004651"/>
    </source>
</evidence>
<evidence type="ECO:0000313" key="11">
    <source>
        <dbReference type="Proteomes" id="UP000050501"/>
    </source>
</evidence>
<dbReference type="PANTHER" id="PTHR30465:SF74">
    <property type="entry name" value="OLIGOPEPTIDE TRANSPORT SYSTEM PERMEASE PROTEIN OPPB"/>
    <property type="match status" value="1"/>
</dbReference>
<dbReference type="Proteomes" id="UP000050501">
    <property type="component" value="Unassembled WGS sequence"/>
</dbReference>